<evidence type="ECO:0000256" key="1">
    <source>
        <dbReference type="SAM" id="MobiDB-lite"/>
    </source>
</evidence>
<accession>A0A8X7TCF5</accession>
<feature type="region of interest" description="Disordered" evidence="1">
    <location>
        <begin position="170"/>
        <end position="189"/>
    </location>
</feature>
<feature type="region of interest" description="Disordered" evidence="1">
    <location>
        <begin position="56"/>
        <end position="126"/>
    </location>
</feature>
<comment type="caution">
    <text evidence="2">The sequence shown here is derived from an EMBL/GenBank/DDBJ whole genome shotgun (WGS) entry which is preliminary data.</text>
</comment>
<name>A0A8X7TCF5_CANPA</name>
<dbReference type="OrthoDB" id="4083304at2759"/>
<gene>
    <name evidence="2" type="ORF">FOB60_000277</name>
</gene>
<reference evidence="2" key="1">
    <citation type="submission" date="2020-03" db="EMBL/GenBank/DDBJ databases">
        <title>FDA dAtabase for Regulatory Grade micrObial Sequences (FDA-ARGOS): Supporting development and validation of Infectious Disease Dx tests.</title>
        <authorList>
            <person name="Campos J."/>
            <person name="Goldberg B."/>
            <person name="Tallon L."/>
            <person name="Sadzewicz L."/>
            <person name="Vavikolanu K."/>
            <person name="Mehta A."/>
            <person name="Aluvathingal J."/>
            <person name="Nadendla S."/>
            <person name="Nandy P."/>
            <person name="Geyer C."/>
            <person name="Yan Y."/>
            <person name="Sichtig H."/>
        </authorList>
    </citation>
    <scope>NUCLEOTIDE SEQUENCE [LARGE SCALE GENOMIC DNA]</scope>
    <source>
        <strain evidence="2">FDAARGOS_652</strain>
    </source>
</reference>
<organism evidence="2 3">
    <name type="scientific">Candida parapsilosis</name>
    <name type="common">Yeast</name>
    <dbReference type="NCBI Taxonomy" id="5480"/>
    <lineage>
        <taxon>Eukaryota</taxon>
        <taxon>Fungi</taxon>
        <taxon>Dikarya</taxon>
        <taxon>Ascomycota</taxon>
        <taxon>Saccharomycotina</taxon>
        <taxon>Pichiomycetes</taxon>
        <taxon>Debaryomycetaceae</taxon>
        <taxon>Candida/Lodderomyces clade</taxon>
        <taxon>Candida</taxon>
    </lineage>
</organism>
<dbReference type="EMBL" id="JABWAB010000001">
    <property type="protein sequence ID" value="KAF6058695.1"/>
    <property type="molecule type" value="Genomic_DNA"/>
</dbReference>
<feature type="compositionally biased region" description="Polar residues" evidence="1">
    <location>
        <begin position="170"/>
        <end position="183"/>
    </location>
</feature>
<evidence type="ECO:0000313" key="2">
    <source>
        <dbReference type="EMBL" id="KAF6058695.1"/>
    </source>
</evidence>
<sequence>MTSLPTNLLAAITKTIEDAFEKVRKEDHETIERLREENNALKETIRLHQEEIGTLKSRVKEDARSSQFSSPSNKGPILHISPKSTQGSRKGSATDTNTKTPSIDNIYQLPTQYSDTDEEGNTVEKTSSPVKINYAPRKGSMSGNASSGSTIFVGSKIGSVQVKHQLSPTRYESKGNSNGNLHTHSPPRKIARYKSIELKEDEGVDENTPPAFQGKMNSSEDVEQIADSQEEDEANHVISQTVIAATPEPSLPPLIEIPKNLTSIQTRQYLSRYYANILKSDPNFKINLHQNPIKQISWDFSDFIANKNYKPDNFTQFIKRNSIMDAKKFNQYKQFYNFNQSQQDFEDKLSQIFDKFESPPGFMQSDFPSTQELDERKRTIQERQSKRLARRIASCVTVENGVQIGEFVFGHEVLNQYVIRGRWYVEGS</sequence>
<dbReference type="Proteomes" id="UP000590412">
    <property type="component" value="Unassembled WGS sequence"/>
</dbReference>
<proteinExistence type="predicted"/>
<protein>
    <submittedName>
        <fullName evidence="2">Uncharacterized protein</fullName>
    </submittedName>
</protein>
<dbReference type="AlphaFoldDB" id="A0A8X7TCF5"/>
<evidence type="ECO:0000313" key="3">
    <source>
        <dbReference type="Proteomes" id="UP000590412"/>
    </source>
</evidence>
<feature type="compositionally biased region" description="Polar residues" evidence="1">
    <location>
        <begin position="82"/>
        <end position="114"/>
    </location>
</feature>